<proteinExistence type="predicted"/>
<organism evidence="2 3">
    <name type="scientific">Acinetobacter baumannii</name>
    <dbReference type="NCBI Taxonomy" id="470"/>
    <lineage>
        <taxon>Bacteria</taxon>
        <taxon>Pseudomonadati</taxon>
        <taxon>Pseudomonadota</taxon>
        <taxon>Gammaproteobacteria</taxon>
        <taxon>Moraxellales</taxon>
        <taxon>Moraxellaceae</taxon>
        <taxon>Acinetobacter</taxon>
        <taxon>Acinetobacter calcoaceticus/baumannii complex</taxon>
    </lineage>
</organism>
<reference evidence="2 3" key="1">
    <citation type="submission" date="2019-06" db="EMBL/GenBank/DDBJ databases">
        <title>A Diverse Panel of Clinical Acinetobacter baumannii for Research Use.</title>
        <authorList>
            <person name="Mcgann P."/>
            <person name="Snesrud E."/>
            <person name="Galac M.R."/>
        </authorList>
    </citation>
    <scope>NUCLEOTIDE SEQUENCE [LARGE SCALE GENOMIC DNA]</scope>
    <source>
        <strain evidence="2 3">MRSN14237</strain>
    </source>
</reference>
<accession>A0A8B5UGD9</accession>
<dbReference type="AlphaFoldDB" id="A0A8B5UGD9"/>
<sequence length="348" mass="41316">MNNLNPSSTNQDEDLTTSIGSQKTYELKVFDENEAYRQLEIIQLILHIRKSEKKSIYLPHQKKQNIYLIADKNIHDSLRRIDPYYFEDSTCTSPEVDLFRKVLKENIMLHHLTVSQSDFWLRSHNDAIALAPNQFMLKAEILNDFYHQLACAIASDTIYQKTLLSRQEKSLNQNKKAKRLAKKLLSTFRRLLIIKMDFSIHTDHTVTLELLKTYLRMFIKKLHTPNDKVPPIIGFIWKLEYSALKRYHYHFLFFMDANTFTEDKNFAYKLGELWQKITLKKGIYQSFNHEEQVRKNLAIGILTHDDQEKIDSLNKMIDHITKTEQFILERSQINQRTFGYSTRKYATR</sequence>
<evidence type="ECO:0000313" key="2">
    <source>
        <dbReference type="EMBL" id="TPU59292.1"/>
    </source>
</evidence>
<evidence type="ECO:0000313" key="3">
    <source>
        <dbReference type="Proteomes" id="UP000315888"/>
    </source>
</evidence>
<comment type="caution">
    <text evidence="2">The sequence shown here is derived from an EMBL/GenBank/DDBJ whole genome shotgun (WGS) entry which is preliminary data.</text>
</comment>
<dbReference type="Proteomes" id="UP000315888">
    <property type="component" value="Unassembled WGS sequence"/>
</dbReference>
<name>A0A8B5UGD9_ACIBA</name>
<evidence type="ECO:0000259" key="1">
    <source>
        <dbReference type="Pfam" id="PF11726"/>
    </source>
</evidence>
<protein>
    <submittedName>
        <fullName evidence="2">Inovirus Gp2 family protein</fullName>
    </submittedName>
</protein>
<dbReference type="InterPro" id="IPR057271">
    <property type="entry name" value="YagK_YfjJ_C"/>
</dbReference>
<dbReference type="RefSeq" id="WP_071320608.1">
    <property type="nucleotide sequence ID" value="NZ_CP188770.1"/>
</dbReference>
<feature type="domain" description="YagK/YfjJ C-terminal" evidence="1">
    <location>
        <begin position="187"/>
        <end position="341"/>
    </location>
</feature>
<gene>
    <name evidence="2" type="ORF">FJU42_20495</name>
</gene>
<dbReference type="EMBL" id="VHGY01000104">
    <property type="protein sequence ID" value="TPU59292.1"/>
    <property type="molecule type" value="Genomic_DNA"/>
</dbReference>
<dbReference type="Pfam" id="PF11726">
    <property type="entry name" value="YagK_YfjJ_C"/>
    <property type="match status" value="1"/>
</dbReference>